<keyword evidence="1" id="KW-0175">Coiled coil</keyword>
<feature type="non-terminal residue" evidence="3">
    <location>
        <position position="376"/>
    </location>
</feature>
<reference evidence="3" key="1">
    <citation type="submission" date="2015-07" db="EMBL/GenBank/DDBJ databases">
        <title>Adaptation to a free-living lifestyle via gene acquisitions in the diplomonad Trepomonas sp. PC1.</title>
        <authorList>
            <person name="Xu F."/>
            <person name="Jerlstrom-Hultqvist J."/>
            <person name="Kolisko M."/>
            <person name="Simpson A.G.B."/>
            <person name="Roger A.J."/>
            <person name="Svard S.G."/>
            <person name="Andersson J.O."/>
        </authorList>
    </citation>
    <scope>NUCLEOTIDE SEQUENCE</scope>
    <source>
        <strain evidence="3">PC1</strain>
    </source>
</reference>
<gene>
    <name evidence="3" type="ORF">TPC1_31340</name>
</gene>
<protein>
    <submittedName>
        <fullName evidence="3">Uncharacterized protein</fullName>
    </submittedName>
</protein>
<accession>A0A146JZN7</accession>
<dbReference type="EMBL" id="GDID01007441">
    <property type="protein sequence ID" value="JAP89165.1"/>
    <property type="molecule type" value="Transcribed_RNA"/>
</dbReference>
<evidence type="ECO:0000313" key="3">
    <source>
        <dbReference type="EMBL" id="JAP89165.1"/>
    </source>
</evidence>
<evidence type="ECO:0000256" key="1">
    <source>
        <dbReference type="SAM" id="Coils"/>
    </source>
</evidence>
<feature type="non-terminal residue" evidence="3">
    <location>
        <position position="1"/>
    </location>
</feature>
<sequence>FFHFRIMQAQTQQFMTICDKIKQELASSAVIENQKSSAQVLTLMNDIEKMVQQIFRQNQLLESEKDELQTDLVHWEQKTNSLQVELSSYIQQKHLEVQMANLQPFHSHQYGQIVAALGQIKNLQFDGSELSDVKQSLLQSMDRLELGVKDKVGKMQALIRGISQNHVQKLKQLAQQLGPCFLEETPIININKKLVKVNSTLNSLSGKVELLFGQKLEQKAQAERQKLLQMSFEEEIQDQKRENSNLANCNENLQQIIENLNQNLKQKEEIAKQNLEKSMNQNKQNFSTTNTPMTIAKSPNPSSQTETKMINLLNENLRLQRQKSDLEKVYSEKQDETNAKMEIAHKKNSELQKGIKNIGRCMMAMAMLVLAYFLID</sequence>
<feature type="coiled-coil region" evidence="1">
    <location>
        <begin position="44"/>
        <end position="85"/>
    </location>
</feature>
<dbReference type="AlphaFoldDB" id="A0A146JZN7"/>
<evidence type="ECO:0000256" key="2">
    <source>
        <dbReference type="SAM" id="MobiDB-lite"/>
    </source>
</evidence>
<name>A0A146JZN7_9EUKA</name>
<feature type="coiled-coil region" evidence="1">
    <location>
        <begin position="309"/>
        <end position="336"/>
    </location>
</feature>
<proteinExistence type="predicted"/>
<feature type="region of interest" description="Disordered" evidence="2">
    <location>
        <begin position="285"/>
        <end position="305"/>
    </location>
</feature>
<feature type="coiled-coil region" evidence="1">
    <location>
        <begin position="236"/>
        <end position="285"/>
    </location>
</feature>
<organism evidence="3">
    <name type="scientific">Trepomonas sp. PC1</name>
    <dbReference type="NCBI Taxonomy" id="1076344"/>
    <lineage>
        <taxon>Eukaryota</taxon>
        <taxon>Metamonada</taxon>
        <taxon>Diplomonadida</taxon>
        <taxon>Hexamitidae</taxon>
        <taxon>Hexamitinae</taxon>
        <taxon>Trepomonas</taxon>
    </lineage>
</organism>